<evidence type="ECO:0000256" key="1">
    <source>
        <dbReference type="SAM" id="MobiDB-lite"/>
    </source>
</evidence>
<proteinExistence type="predicted"/>
<dbReference type="SMART" id="SM00320">
    <property type="entry name" value="WD40"/>
    <property type="match status" value="8"/>
</dbReference>
<gene>
    <name evidence="2" type="ORF">HYPBUDRAFT_155383</name>
</gene>
<dbReference type="Gene3D" id="2.130.10.10">
    <property type="entry name" value="YVTN repeat-like/Quinoprotein amine dehydrogenase"/>
    <property type="match status" value="2"/>
</dbReference>
<dbReference type="InterPro" id="IPR046351">
    <property type="entry name" value="UTP4"/>
</dbReference>
<feature type="compositionally biased region" description="Acidic residues" evidence="1">
    <location>
        <begin position="664"/>
        <end position="676"/>
    </location>
</feature>
<dbReference type="GO" id="GO:0032040">
    <property type="term" value="C:small-subunit processome"/>
    <property type="evidence" value="ECO:0007669"/>
    <property type="project" value="EnsemblFungi"/>
</dbReference>
<sequence length="746" mass="84771">MDIHRCRFVDYTPHTITASAFSLPSSTLPLKPSSSNKLRLAVGRSNGDIEIWNPKFNWIHELTLPGSKGRSIEGLVWATAEGEPPRLFSIGGSTYITEWDLSTGRPKTNYDCNAGVIWSIDVNDKGDKLAVGCDDGSVVVVDISGGFGYLEHGMICQRQDLRVLSIKWFESKMLVGGCSDARIRIWSADEENKGRLLSNMRVDKSKAESTLVWSVMVLSKKRQIVSGDSTGSVKFWDLDNFSLLQTFKIHDADVLCLNKDVNEEKIFSAGVDRKIHQFELTISNKSKVSKWIHCFNRLLHSNDVRTMSIFESKNYNFLVSGGVERSIVIQSVSGFQDGKYKKLAINQQQSNIVVNSNLKLIIMWQDQTIKIWRVLESNSDSEFDTSFNTKNHVLIAKLTLSDEENITNVSINEDASLLAVSRINNVKFFKLSLIPKSTKLKINKIRDDQFDSIMEGGKKVFFYDNNKALILSASDELYKFTIDTEEHKIELIDEIDTLIDESNKSFTSLGHLNSIKDITIDKDSSRIALSRFNGTIEILPLNSNIQPYILTRLSSSPQLMKFTERQTLIVITEDTQVLEYNASKEKQDLSLLTQWSKTNSEFLPNQFTSLDEKPQGLFLQEDKLWLYGSSWLSFFDLSIDIPTTMSNNQHKNKKRGRDGLSIDTYDETKEEDEDLEEDQMDLIEGNQRLTKKLQTGKDGKKPFWITTKYRPILKVDIFGNNEIAVIERDSFTLPTAPTFDVHKVKV</sequence>
<dbReference type="PANTHER" id="PTHR44163:SF1">
    <property type="entry name" value="U3 SMALL NUCLEOLAR RNA-ASSOCIATED PROTEIN 4 HOMOLOG"/>
    <property type="match status" value="1"/>
</dbReference>
<dbReference type="GO" id="GO:0000462">
    <property type="term" value="P:maturation of SSU-rRNA from tricistronic rRNA transcript (SSU-rRNA, 5.8S rRNA, LSU-rRNA)"/>
    <property type="evidence" value="ECO:0007669"/>
    <property type="project" value="EnsemblFungi"/>
</dbReference>
<dbReference type="STRING" id="984485.A0A1E4RTV3"/>
<dbReference type="GO" id="GO:0003723">
    <property type="term" value="F:RNA binding"/>
    <property type="evidence" value="ECO:0007669"/>
    <property type="project" value="TreeGrafter"/>
</dbReference>
<accession>A0A1E4RTV3</accession>
<feature type="region of interest" description="Disordered" evidence="1">
    <location>
        <begin position="646"/>
        <end position="676"/>
    </location>
</feature>
<evidence type="ECO:0000313" key="2">
    <source>
        <dbReference type="EMBL" id="ODV70495.1"/>
    </source>
</evidence>
<dbReference type="GO" id="GO:0034455">
    <property type="term" value="C:t-UTP complex"/>
    <property type="evidence" value="ECO:0007669"/>
    <property type="project" value="EnsemblFungi"/>
</dbReference>
<dbReference type="Pfam" id="PF00400">
    <property type="entry name" value="WD40"/>
    <property type="match status" value="1"/>
</dbReference>
<dbReference type="OrthoDB" id="8883818at2759"/>
<dbReference type="EMBL" id="KV454538">
    <property type="protein sequence ID" value="ODV70495.1"/>
    <property type="molecule type" value="Genomic_DNA"/>
</dbReference>
<dbReference type="InterPro" id="IPR036322">
    <property type="entry name" value="WD40_repeat_dom_sf"/>
</dbReference>
<dbReference type="InterPro" id="IPR001680">
    <property type="entry name" value="WD40_rpt"/>
</dbReference>
<protein>
    <submittedName>
        <fullName evidence="2">Uncharacterized protein</fullName>
    </submittedName>
</protein>
<dbReference type="GO" id="GO:0030686">
    <property type="term" value="C:90S preribosome"/>
    <property type="evidence" value="ECO:0007669"/>
    <property type="project" value="EnsemblFungi"/>
</dbReference>
<dbReference type="AlphaFoldDB" id="A0A1E4RTV3"/>
<dbReference type="Proteomes" id="UP000095085">
    <property type="component" value="Unassembled WGS sequence"/>
</dbReference>
<dbReference type="GO" id="GO:0045943">
    <property type="term" value="P:positive regulation of transcription by RNA polymerase I"/>
    <property type="evidence" value="ECO:0007669"/>
    <property type="project" value="EnsemblFungi"/>
</dbReference>
<dbReference type="PANTHER" id="PTHR44163">
    <property type="entry name" value="U3 SMALL NUCLEOLAR RNA-ASSOCIATED PROTEIN 4 HOMOLOG"/>
    <property type="match status" value="1"/>
</dbReference>
<dbReference type="SUPFAM" id="SSF50978">
    <property type="entry name" value="WD40 repeat-like"/>
    <property type="match status" value="2"/>
</dbReference>
<keyword evidence="3" id="KW-1185">Reference proteome</keyword>
<reference evidence="3" key="1">
    <citation type="submission" date="2016-05" db="EMBL/GenBank/DDBJ databases">
        <title>Comparative genomics of biotechnologically important yeasts.</title>
        <authorList>
            <consortium name="DOE Joint Genome Institute"/>
            <person name="Riley R."/>
            <person name="Haridas S."/>
            <person name="Wolfe K.H."/>
            <person name="Lopes M.R."/>
            <person name="Hittinger C.T."/>
            <person name="Goker M."/>
            <person name="Salamov A."/>
            <person name="Wisecaver J."/>
            <person name="Long T.M."/>
            <person name="Aerts A.L."/>
            <person name="Barry K."/>
            <person name="Choi C."/>
            <person name="Clum A."/>
            <person name="Coughlan A.Y."/>
            <person name="Deshpande S."/>
            <person name="Douglass A.P."/>
            <person name="Hanson S.J."/>
            <person name="Klenk H.-P."/>
            <person name="Labutti K."/>
            <person name="Lapidus A."/>
            <person name="Lindquist E."/>
            <person name="Lipzen A."/>
            <person name="Meier-Kolthoff J.P."/>
            <person name="Ohm R.A."/>
            <person name="Otillar R.P."/>
            <person name="Pangilinan J."/>
            <person name="Peng Y."/>
            <person name="Rokas A."/>
            <person name="Rosa C.A."/>
            <person name="Scheuner C."/>
            <person name="Sibirny A.A."/>
            <person name="Slot J.C."/>
            <person name="Stielow J.B."/>
            <person name="Sun H."/>
            <person name="Kurtzman C.P."/>
            <person name="Blackwell M."/>
            <person name="Grigoriev I.V."/>
            <person name="Jeffries T.W."/>
        </authorList>
    </citation>
    <scope>NUCLEOTIDE SEQUENCE [LARGE SCALE GENOMIC DNA]</scope>
    <source>
        <strain evidence="3">NRRL Y-1933</strain>
    </source>
</reference>
<dbReference type="RefSeq" id="XP_020079562.1">
    <property type="nucleotide sequence ID" value="XM_020222113.1"/>
</dbReference>
<dbReference type="GeneID" id="30996662"/>
<evidence type="ECO:0000313" key="3">
    <source>
        <dbReference type="Proteomes" id="UP000095085"/>
    </source>
</evidence>
<dbReference type="InterPro" id="IPR015943">
    <property type="entry name" value="WD40/YVTN_repeat-like_dom_sf"/>
</dbReference>
<organism evidence="2 3">
    <name type="scientific">Hyphopichia burtonii NRRL Y-1933</name>
    <dbReference type="NCBI Taxonomy" id="984485"/>
    <lineage>
        <taxon>Eukaryota</taxon>
        <taxon>Fungi</taxon>
        <taxon>Dikarya</taxon>
        <taxon>Ascomycota</taxon>
        <taxon>Saccharomycotina</taxon>
        <taxon>Pichiomycetes</taxon>
        <taxon>Debaryomycetaceae</taxon>
        <taxon>Hyphopichia</taxon>
    </lineage>
</organism>
<name>A0A1E4RTV3_9ASCO</name>